<sequence length="71" mass="7986">MASNATRAVREGAIQAKDVPDRSKARQDERRKEIAKVLARGLERAKKQMADLEKVAAKHKQPFDSQLDLKS</sequence>
<gene>
    <name evidence="2" type="ORF">N7541_000924</name>
</gene>
<dbReference type="EMBL" id="JAPZBR010000001">
    <property type="protein sequence ID" value="KAJ5366983.1"/>
    <property type="molecule type" value="Genomic_DNA"/>
</dbReference>
<comment type="caution">
    <text evidence="2">The sequence shown here is derived from an EMBL/GenBank/DDBJ whole genome shotgun (WGS) entry which is preliminary data.</text>
</comment>
<proteinExistence type="predicted"/>
<feature type="region of interest" description="Disordered" evidence="1">
    <location>
        <begin position="1"/>
        <end position="31"/>
    </location>
</feature>
<protein>
    <submittedName>
        <fullName evidence="2">Uncharacterized protein</fullName>
    </submittedName>
</protein>
<feature type="compositionally biased region" description="Basic and acidic residues" evidence="1">
    <location>
        <begin position="18"/>
        <end position="31"/>
    </location>
</feature>
<evidence type="ECO:0000256" key="1">
    <source>
        <dbReference type="SAM" id="MobiDB-lite"/>
    </source>
</evidence>
<name>A0A9W9V2Z9_PENBR</name>
<reference evidence="2" key="2">
    <citation type="journal article" date="2023" name="IMA Fungus">
        <title>Comparative genomic study of the Penicillium genus elucidates a diverse pangenome and 15 lateral gene transfer events.</title>
        <authorList>
            <person name="Petersen C."/>
            <person name="Sorensen T."/>
            <person name="Nielsen M.R."/>
            <person name="Sondergaard T.E."/>
            <person name="Sorensen J.L."/>
            <person name="Fitzpatrick D.A."/>
            <person name="Frisvad J.C."/>
            <person name="Nielsen K.L."/>
        </authorList>
    </citation>
    <scope>NUCLEOTIDE SEQUENCE</scope>
    <source>
        <strain evidence="2">IBT 35675</strain>
    </source>
</reference>
<keyword evidence="3" id="KW-1185">Reference proteome</keyword>
<accession>A0A9W9V2Z9</accession>
<organism evidence="2 3">
    <name type="scientific">Penicillium brevicompactum</name>
    <dbReference type="NCBI Taxonomy" id="5074"/>
    <lineage>
        <taxon>Eukaryota</taxon>
        <taxon>Fungi</taxon>
        <taxon>Dikarya</taxon>
        <taxon>Ascomycota</taxon>
        <taxon>Pezizomycotina</taxon>
        <taxon>Eurotiomycetes</taxon>
        <taxon>Eurotiomycetidae</taxon>
        <taxon>Eurotiales</taxon>
        <taxon>Aspergillaceae</taxon>
        <taxon>Penicillium</taxon>
    </lineage>
</organism>
<evidence type="ECO:0000313" key="3">
    <source>
        <dbReference type="Proteomes" id="UP001148299"/>
    </source>
</evidence>
<dbReference type="AlphaFoldDB" id="A0A9W9V2Z9"/>
<dbReference type="Proteomes" id="UP001148299">
    <property type="component" value="Unassembled WGS sequence"/>
</dbReference>
<evidence type="ECO:0000313" key="2">
    <source>
        <dbReference type="EMBL" id="KAJ5366983.1"/>
    </source>
</evidence>
<reference evidence="2" key="1">
    <citation type="submission" date="2022-12" db="EMBL/GenBank/DDBJ databases">
        <authorList>
            <person name="Petersen C."/>
        </authorList>
    </citation>
    <scope>NUCLEOTIDE SEQUENCE</scope>
    <source>
        <strain evidence="2">IBT 35675</strain>
    </source>
</reference>